<dbReference type="GO" id="GO:0071526">
    <property type="term" value="P:semaphorin-plexin signaling pathway"/>
    <property type="evidence" value="ECO:0007669"/>
    <property type="project" value="TreeGrafter"/>
</dbReference>
<dbReference type="InterPro" id="IPR002165">
    <property type="entry name" value="Plexin_repeat"/>
</dbReference>
<proteinExistence type="inferred from homology"/>
<dbReference type="SUPFAM" id="SSF103575">
    <property type="entry name" value="Plexin repeat"/>
    <property type="match status" value="1"/>
</dbReference>
<evidence type="ECO:0000256" key="4">
    <source>
        <dbReference type="ARBA" id="ARBA00023157"/>
    </source>
</evidence>
<keyword evidence="3 9" id="KW-0472">Membrane</keyword>
<evidence type="ECO:0000313" key="12">
    <source>
        <dbReference type="EMBL" id="KAG8455357.1"/>
    </source>
</evidence>
<feature type="transmembrane region" description="Helical" evidence="9">
    <location>
        <begin position="12"/>
        <end position="31"/>
    </location>
</feature>
<feature type="transmembrane region" description="Helical" evidence="9">
    <location>
        <begin position="736"/>
        <end position="757"/>
    </location>
</feature>
<comment type="subcellular location">
    <subcellularLocation>
        <location evidence="1">Membrane</location>
    </subcellularLocation>
</comment>
<dbReference type="FunFam" id="3.30.1680.10:FF:000013">
    <property type="entry name" value="Semaphorin 4D"/>
    <property type="match status" value="1"/>
</dbReference>
<dbReference type="InterPro" id="IPR016201">
    <property type="entry name" value="PSI"/>
</dbReference>
<dbReference type="InterPro" id="IPR027231">
    <property type="entry name" value="Semaphorin"/>
</dbReference>
<dbReference type="PROSITE" id="PS51004">
    <property type="entry name" value="SEMA"/>
    <property type="match status" value="1"/>
</dbReference>
<dbReference type="Proteomes" id="UP000812440">
    <property type="component" value="Chromosome 1"/>
</dbReference>
<dbReference type="Gene3D" id="3.30.1680.10">
    <property type="entry name" value="ligand-binding face of the semaphorins, domain 2"/>
    <property type="match status" value="1"/>
</dbReference>
<dbReference type="Gene3D" id="2.130.10.10">
    <property type="entry name" value="YVTN repeat-like/Quinoprotein amine dehydrogenase"/>
    <property type="match status" value="1"/>
</dbReference>
<evidence type="ECO:0000256" key="8">
    <source>
        <dbReference type="SAM" id="MobiDB-lite"/>
    </source>
</evidence>
<dbReference type="InterPro" id="IPR003599">
    <property type="entry name" value="Ig_sub"/>
</dbReference>
<dbReference type="GO" id="GO:0030335">
    <property type="term" value="P:positive regulation of cell migration"/>
    <property type="evidence" value="ECO:0007669"/>
    <property type="project" value="TreeGrafter"/>
</dbReference>
<dbReference type="Pfam" id="PF00047">
    <property type="entry name" value="ig"/>
    <property type="match status" value="1"/>
</dbReference>
<evidence type="ECO:0008006" key="14">
    <source>
        <dbReference type="Google" id="ProtNLM"/>
    </source>
</evidence>
<keyword evidence="9" id="KW-1133">Transmembrane helix</keyword>
<dbReference type="InterPro" id="IPR013783">
    <property type="entry name" value="Ig-like_fold"/>
</dbReference>
<dbReference type="PROSITE" id="PS50835">
    <property type="entry name" value="IG_LIKE"/>
    <property type="match status" value="1"/>
</dbReference>
<evidence type="ECO:0000259" key="10">
    <source>
        <dbReference type="PROSITE" id="PS50835"/>
    </source>
</evidence>
<protein>
    <recommendedName>
        <fullName evidence="14">Semaphorin 4D</fullName>
    </recommendedName>
</protein>
<dbReference type="EMBL" id="JAACNH010000001">
    <property type="protein sequence ID" value="KAG8455356.1"/>
    <property type="molecule type" value="Genomic_DNA"/>
</dbReference>
<dbReference type="AlphaFoldDB" id="A0A8T2KIX0"/>
<dbReference type="GO" id="GO:0043931">
    <property type="term" value="P:ossification involved in bone maturation"/>
    <property type="evidence" value="ECO:0007669"/>
    <property type="project" value="TreeGrafter"/>
</dbReference>
<gene>
    <name evidence="12" type="ORF">GDO86_001525</name>
</gene>
<dbReference type="SMART" id="SM00423">
    <property type="entry name" value="PSI"/>
    <property type="match status" value="1"/>
</dbReference>
<dbReference type="GO" id="GO:0005886">
    <property type="term" value="C:plasma membrane"/>
    <property type="evidence" value="ECO:0007669"/>
    <property type="project" value="TreeGrafter"/>
</dbReference>
<comment type="caution">
    <text evidence="7">Lacks conserved residue(s) required for the propagation of feature annotation.</text>
</comment>
<name>A0A8T2KIX0_9PIPI</name>
<keyword evidence="5" id="KW-0325">Glycoprotein</keyword>
<dbReference type="Pfam" id="PF01437">
    <property type="entry name" value="PSI"/>
    <property type="match status" value="1"/>
</dbReference>
<dbReference type="EMBL" id="JAACNH010000001">
    <property type="protein sequence ID" value="KAG8455355.1"/>
    <property type="molecule type" value="Genomic_DNA"/>
</dbReference>
<evidence type="ECO:0000256" key="3">
    <source>
        <dbReference type="ARBA" id="ARBA00023136"/>
    </source>
</evidence>
<dbReference type="PANTHER" id="PTHR11036:SF18">
    <property type="entry name" value="SEMAPHORIN-4D"/>
    <property type="match status" value="1"/>
</dbReference>
<keyword evidence="6" id="KW-0393">Immunoglobulin domain</keyword>
<dbReference type="OrthoDB" id="9988752at2759"/>
<comment type="caution">
    <text evidence="12">The sequence shown here is derived from an EMBL/GenBank/DDBJ whole genome shotgun (WGS) entry which is preliminary data.</text>
</comment>
<dbReference type="InterPro" id="IPR001627">
    <property type="entry name" value="Semap_dom"/>
</dbReference>
<dbReference type="GO" id="GO:0001755">
    <property type="term" value="P:neural crest cell migration"/>
    <property type="evidence" value="ECO:0007669"/>
    <property type="project" value="TreeGrafter"/>
</dbReference>
<reference evidence="12" key="1">
    <citation type="thesis" date="2020" institute="ProQuest LLC" country="789 East Eisenhower Parkway, Ann Arbor, MI, USA">
        <title>Comparative Genomics and Chromosome Evolution.</title>
        <authorList>
            <person name="Mudd A.B."/>
        </authorList>
    </citation>
    <scope>NUCLEOTIDE SEQUENCE</scope>
    <source>
        <strain evidence="12">Female2</strain>
        <tissue evidence="12">Blood</tissue>
    </source>
</reference>
<feature type="region of interest" description="Disordered" evidence="8">
    <location>
        <begin position="802"/>
        <end position="841"/>
    </location>
</feature>
<comment type="similarity">
    <text evidence="2">Belongs to the semaphorin family.</text>
</comment>
<keyword evidence="13" id="KW-1185">Reference proteome</keyword>
<evidence type="ECO:0000256" key="1">
    <source>
        <dbReference type="ARBA" id="ARBA00004370"/>
    </source>
</evidence>
<dbReference type="Pfam" id="PF01403">
    <property type="entry name" value="Sema"/>
    <property type="match status" value="1"/>
</dbReference>
<dbReference type="Gene3D" id="2.60.40.10">
    <property type="entry name" value="Immunoglobulins"/>
    <property type="match status" value="1"/>
</dbReference>
<dbReference type="EMBL" id="JAACNH010000001">
    <property type="protein sequence ID" value="KAG8455357.1"/>
    <property type="molecule type" value="Genomic_DNA"/>
</dbReference>
<evidence type="ECO:0000313" key="13">
    <source>
        <dbReference type="Proteomes" id="UP000812440"/>
    </source>
</evidence>
<dbReference type="SMART" id="SM00409">
    <property type="entry name" value="IG"/>
    <property type="match status" value="1"/>
</dbReference>
<dbReference type="InterPro" id="IPR036352">
    <property type="entry name" value="Semap_dom_sf"/>
</dbReference>
<feature type="domain" description="Sema" evidence="11">
    <location>
        <begin position="31"/>
        <end position="509"/>
    </location>
</feature>
<dbReference type="InterPro" id="IPR036179">
    <property type="entry name" value="Ig-like_dom_sf"/>
</dbReference>
<dbReference type="PANTHER" id="PTHR11036">
    <property type="entry name" value="SEMAPHORIN"/>
    <property type="match status" value="1"/>
</dbReference>
<keyword evidence="4" id="KW-1015">Disulfide bond</keyword>
<evidence type="ECO:0000256" key="5">
    <source>
        <dbReference type="ARBA" id="ARBA00023180"/>
    </source>
</evidence>
<dbReference type="SUPFAM" id="SSF101912">
    <property type="entry name" value="Sema domain"/>
    <property type="match status" value="1"/>
</dbReference>
<dbReference type="GO" id="GO:0045499">
    <property type="term" value="F:chemorepellent activity"/>
    <property type="evidence" value="ECO:0007669"/>
    <property type="project" value="TreeGrafter"/>
</dbReference>
<dbReference type="InterPro" id="IPR015943">
    <property type="entry name" value="WD40/YVTN_repeat-like_dom_sf"/>
</dbReference>
<organism evidence="12 13">
    <name type="scientific">Hymenochirus boettgeri</name>
    <name type="common">Congo dwarf clawed frog</name>
    <dbReference type="NCBI Taxonomy" id="247094"/>
    <lineage>
        <taxon>Eukaryota</taxon>
        <taxon>Metazoa</taxon>
        <taxon>Chordata</taxon>
        <taxon>Craniata</taxon>
        <taxon>Vertebrata</taxon>
        <taxon>Euteleostomi</taxon>
        <taxon>Amphibia</taxon>
        <taxon>Batrachia</taxon>
        <taxon>Anura</taxon>
        <taxon>Pipoidea</taxon>
        <taxon>Pipidae</taxon>
        <taxon>Pipinae</taxon>
        <taxon>Hymenochirus</taxon>
    </lineage>
</organism>
<evidence type="ECO:0000256" key="6">
    <source>
        <dbReference type="ARBA" id="ARBA00023319"/>
    </source>
</evidence>
<dbReference type="SUPFAM" id="SSF48726">
    <property type="entry name" value="Immunoglobulin"/>
    <property type="match status" value="1"/>
</dbReference>
<dbReference type="GO" id="GO:0007411">
    <property type="term" value="P:axon guidance"/>
    <property type="evidence" value="ECO:0007669"/>
    <property type="project" value="TreeGrafter"/>
</dbReference>
<dbReference type="InterPro" id="IPR013151">
    <property type="entry name" value="Immunoglobulin_dom"/>
</dbReference>
<dbReference type="GO" id="GO:0000122">
    <property type="term" value="P:negative regulation of transcription by RNA polymerase II"/>
    <property type="evidence" value="ECO:0007669"/>
    <property type="project" value="TreeGrafter"/>
</dbReference>
<feature type="domain" description="Ig-like" evidence="10">
    <location>
        <begin position="563"/>
        <end position="645"/>
    </location>
</feature>
<accession>A0A8T2KIX0</accession>
<dbReference type="SMART" id="SM00630">
    <property type="entry name" value="Sema"/>
    <property type="match status" value="1"/>
</dbReference>
<evidence type="ECO:0000256" key="9">
    <source>
        <dbReference type="SAM" id="Phobius"/>
    </source>
</evidence>
<evidence type="ECO:0000256" key="7">
    <source>
        <dbReference type="PROSITE-ProRule" id="PRU00352"/>
    </source>
</evidence>
<feature type="compositionally biased region" description="Basic and acidic residues" evidence="8">
    <location>
        <begin position="806"/>
        <end position="815"/>
    </location>
</feature>
<keyword evidence="9" id="KW-0812">Transmembrane</keyword>
<evidence type="ECO:0000259" key="11">
    <source>
        <dbReference type="PROSITE" id="PS51004"/>
    </source>
</evidence>
<dbReference type="FunFam" id="2.130.10.10:FF:000120">
    <property type="entry name" value="Semaphorin 4D"/>
    <property type="match status" value="1"/>
</dbReference>
<evidence type="ECO:0000256" key="2">
    <source>
        <dbReference type="ARBA" id="ARBA00009492"/>
    </source>
</evidence>
<dbReference type="GO" id="GO:0030215">
    <property type="term" value="F:semaphorin receptor binding"/>
    <property type="evidence" value="ECO:0007669"/>
    <property type="project" value="InterPro"/>
</dbReference>
<dbReference type="InterPro" id="IPR007110">
    <property type="entry name" value="Ig-like_dom"/>
</dbReference>
<sequence>MEQQFCFQRTKHFGMALNTVSLAICILLGAAEFVPSPRITWHLKEINLIHFHVQGVSNYSTLLLSEEKDVLYIGAREVIYAVSSLNVTEKLHEVYWKVTDEKNNECARKGKSKQTECLNYIRVIQPFPDNSLYVCGTNAFQPTCDYLDLNNFQLLGKNEDGKGRCPFDPAQSYTSVMVDGELYSGTSFNFLGSEPIIFRHSHQSQLRTEYAVPWLNEPSFVYADVIRAPANNPEGEDDKVYFFFTEVSVEYEFFTKLLIPRIARVCKGDQGGQRTLQKKWTSFLKAKLICHSPENNLIFNVVSDVFILKPSDSSEPKIYGVFASNLNNVGLSAVCAYNVSAVEDVFAKGKYMHSATVEQSNTKWVRFNGEIPKPRPGACMNNEARAMNYTNSLNLPDMTLQFVKDHPLMDDSVTPNGNKPRLVLQNVTCTQIVVDRVKALDGNSYDIMFISTDKGTLHKAISHDTDLRIIEEIVLFPHLQAVQTLLLSNKEGKRFIYAGSNTGVVQAPLAFCEKFASCVDCILARDPYCAWHPVKSSCVHILQESNVDGNLIQKLSGDISYCPDSAENPKGMMHTVKPGSMVELKCSQKSKIASVVWKFRKGTLKFKLPKYHPLESGLVIFNITEEDTGIYNCSSQVEVGNKIISQLLIQHVIEIEKLPTTMESTTQPSTKTSTTPFHSKVFELFTSKKTTTQILTTTFAATSLSVKIQEIPTPAHEPCSKKSAEVAMLKQSDCTLLIFLILLFGTLLVILLVYNCYKGFLPDQCLKFHAMLHSGKPKTPPDYIDPEHGVKENLVESKCPPNQYENTHKVPHDTGYETEADCGNGSIPHAEDTGILENGKDQPFDVKCDLKYADSDGE</sequence>
<dbReference type="GO" id="GO:0005615">
    <property type="term" value="C:extracellular space"/>
    <property type="evidence" value="ECO:0007669"/>
    <property type="project" value="TreeGrafter"/>
</dbReference>